<comment type="pathway">
    <text evidence="2">Cell wall biogenesis; peptidoglycan biosynthesis.</text>
</comment>
<evidence type="ECO:0000259" key="16">
    <source>
        <dbReference type="Pfam" id="PF00275"/>
    </source>
</evidence>
<dbReference type="GO" id="GO:0008760">
    <property type="term" value="F:UDP-N-acetylglucosamine 1-carboxyvinyltransferase activity"/>
    <property type="evidence" value="ECO:0007669"/>
    <property type="project" value="UniProtKB-EC"/>
</dbReference>
<dbReference type="Gene3D" id="3.65.10.10">
    <property type="entry name" value="Enolpyruvate transferase domain"/>
    <property type="match status" value="2"/>
</dbReference>
<evidence type="ECO:0000256" key="3">
    <source>
        <dbReference type="ARBA" id="ARBA00022490"/>
    </source>
</evidence>
<name>A0A6J7N4B7_9ZZZZ</name>
<evidence type="ECO:0000313" key="18">
    <source>
        <dbReference type="EMBL" id="CAB4791866.1"/>
    </source>
</evidence>
<keyword evidence="3" id="KW-0963">Cytoplasm</keyword>
<keyword evidence="8" id="KW-0131">Cell cycle</keyword>
<gene>
    <name evidence="17" type="ORF">UFOPK2242_01292</name>
    <name evidence="18" type="ORF">UFOPK2996_00528</name>
    <name evidence="19" type="ORF">UFOPK3974_00592</name>
</gene>
<dbReference type="PANTHER" id="PTHR43783:SF1">
    <property type="entry name" value="UDP-N-ACETYLGLUCOSAMINE 1-CARBOXYVINYLTRANSFERASE"/>
    <property type="match status" value="1"/>
</dbReference>
<keyword evidence="4" id="KW-0132">Cell division</keyword>
<evidence type="ECO:0000256" key="10">
    <source>
        <dbReference type="ARBA" id="ARBA00038367"/>
    </source>
</evidence>
<accession>A0A6J7N4B7</accession>
<evidence type="ECO:0000256" key="4">
    <source>
        <dbReference type="ARBA" id="ARBA00022618"/>
    </source>
</evidence>
<evidence type="ECO:0000256" key="1">
    <source>
        <dbReference type="ARBA" id="ARBA00004496"/>
    </source>
</evidence>
<dbReference type="GO" id="GO:0005737">
    <property type="term" value="C:cytoplasm"/>
    <property type="evidence" value="ECO:0007669"/>
    <property type="project" value="UniProtKB-SubCell"/>
</dbReference>
<dbReference type="InterPro" id="IPR005750">
    <property type="entry name" value="UDP_GlcNAc_COvinyl_MurA"/>
</dbReference>
<dbReference type="EMBL" id="CAFAAH010000050">
    <property type="protein sequence ID" value="CAB4791866.1"/>
    <property type="molecule type" value="Genomic_DNA"/>
</dbReference>
<dbReference type="GO" id="GO:0008360">
    <property type="term" value="P:regulation of cell shape"/>
    <property type="evidence" value="ECO:0007669"/>
    <property type="project" value="UniProtKB-KW"/>
</dbReference>
<protein>
    <recommendedName>
        <fullName evidence="12">UDP-N-acetylglucosamine 1-carboxyvinyltransferase</fullName>
        <ecNumber evidence="11">2.5.1.7</ecNumber>
    </recommendedName>
    <alternativeName>
        <fullName evidence="13">Enoylpyruvate transferase</fullName>
    </alternativeName>
    <alternativeName>
        <fullName evidence="14">UDP-N-acetylglucosamine enolpyruvyl transferase</fullName>
    </alternativeName>
</protein>
<evidence type="ECO:0000256" key="12">
    <source>
        <dbReference type="ARBA" id="ARBA00039754"/>
    </source>
</evidence>
<reference evidence="19" key="1">
    <citation type="submission" date="2020-05" db="EMBL/GenBank/DDBJ databases">
        <authorList>
            <person name="Chiriac C."/>
            <person name="Salcher M."/>
            <person name="Ghai R."/>
            <person name="Kavagutti S V."/>
        </authorList>
    </citation>
    <scope>NUCLEOTIDE SEQUENCE</scope>
</reference>
<dbReference type="AlphaFoldDB" id="A0A6J7N4B7"/>
<dbReference type="EC" id="2.5.1.7" evidence="11"/>
<evidence type="ECO:0000313" key="17">
    <source>
        <dbReference type="EMBL" id="CAB4667543.1"/>
    </source>
</evidence>
<evidence type="ECO:0000256" key="14">
    <source>
        <dbReference type="ARBA" id="ARBA00042842"/>
    </source>
</evidence>
<dbReference type="CDD" id="cd01555">
    <property type="entry name" value="UdpNAET"/>
    <property type="match status" value="1"/>
</dbReference>
<dbReference type="EMBL" id="CAEZWM010000189">
    <property type="protein sequence ID" value="CAB4667543.1"/>
    <property type="molecule type" value="Genomic_DNA"/>
</dbReference>
<comment type="similarity">
    <text evidence="10">Belongs to the EPSP synthase family. MurA subfamily.</text>
</comment>
<evidence type="ECO:0000313" key="19">
    <source>
        <dbReference type="EMBL" id="CAB4984954.1"/>
    </source>
</evidence>
<sequence length="423" mass="44789">MATLVAMSQVRIRPGDPLSGTLRVPGASKNSGCKQLAAALLARGTTTVTNAPTVADLEVMLDVLTAIGVKVERINADTLSIDTTAHLNPEAPYELVSLMRASINVLGPLLARCGEARVAMPGGDNIGQRKLDMHFRGLEAMGATLQVSHGFIEASCKKLIGARITLDFPSVGATENLISAAVTADGVTVIENAAREPEIRDLAAFLNQMGARIEGAGTSTIEITGVDELSSVNTELCGDRIDAGTFLMACGVAGGDITLEGIRFDQLEMVIVKLRQMGMEITVTDSGLRAQADKRLKSVDVATLPFPGFATDFMPMTVALLSVADGTSIVSENIFDSRFSFIDELNRMGSDIRTEDRHAVVRGVERLSGAPVRAFDVRAGAALAIAGLRAEGETIVHDWHHVDRGYVDLPGRLASIGADVIRL</sequence>
<evidence type="ECO:0000256" key="8">
    <source>
        <dbReference type="ARBA" id="ARBA00023306"/>
    </source>
</evidence>
<dbReference type="HAMAP" id="MF_00111">
    <property type="entry name" value="MurA"/>
    <property type="match status" value="1"/>
</dbReference>
<dbReference type="InterPro" id="IPR001986">
    <property type="entry name" value="Enolpyruvate_Tfrase_dom"/>
</dbReference>
<evidence type="ECO:0000256" key="6">
    <source>
        <dbReference type="ARBA" id="ARBA00022960"/>
    </source>
</evidence>
<keyword evidence="5" id="KW-0808">Transferase</keyword>
<organism evidence="19">
    <name type="scientific">freshwater metagenome</name>
    <dbReference type="NCBI Taxonomy" id="449393"/>
    <lineage>
        <taxon>unclassified sequences</taxon>
        <taxon>metagenomes</taxon>
        <taxon>ecological metagenomes</taxon>
    </lineage>
</organism>
<evidence type="ECO:0000256" key="9">
    <source>
        <dbReference type="ARBA" id="ARBA00023316"/>
    </source>
</evidence>
<dbReference type="EMBL" id="CAFBOR010000063">
    <property type="protein sequence ID" value="CAB4984954.1"/>
    <property type="molecule type" value="Genomic_DNA"/>
</dbReference>
<dbReference type="PANTHER" id="PTHR43783">
    <property type="entry name" value="UDP-N-ACETYLGLUCOSAMINE 1-CARBOXYVINYLTRANSFERASE"/>
    <property type="match status" value="1"/>
</dbReference>
<evidence type="ECO:0000256" key="11">
    <source>
        <dbReference type="ARBA" id="ARBA00039108"/>
    </source>
</evidence>
<dbReference type="NCBIfam" id="NF006873">
    <property type="entry name" value="PRK09369.1"/>
    <property type="match status" value="1"/>
</dbReference>
<evidence type="ECO:0000256" key="15">
    <source>
        <dbReference type="ARBA" id="ARBA00047527"/>
    </source>
</evidence>
<comment type="catalytic activity">
    <reaction evidence="15">
        <text>phosphoenolpyruvate + UDP-N-acetyl-alpha-D-glucosamine = UDP-N-acetyl-3-O-(1-carboxyvinyl)-alpha-D-glucosamine + phosphate</text>
        <dbReference type="Rhea" id="RHEA:18681"/>
        <dbReference type="ChEBI" id="CHEBI:43474"/>
        <dbReference type="ChEBI" id="CHEBI:57705"/>
        <dbReference type="ChEBI" id="CHEBI:58702"/>
        <dbReference type="ChEBI" id="CHEBI:68483"/>
        <dbReference type="EC" id="2.5.1.7"/>
    </reaction>
</comment>
<feature type="domain" description="Enolpyruvate transferase" evidence="16">
    <location>
        <begin position="13"/>
        <end position="411"/>
    </location>
</feature>
<dbReference type="GO" id="GO:0071555">
    <property type="term" value="P:cell wall organization"/>
    <property type="evidence" value="ECO:0007669"/>
    <property type="project" value="UniProtKB-KW"/>
</dbReference>
<dbReference type="Pfam" id="PF00275">
    <property type="entry name" value="EPSP_synthase"/>
    <property type="match status" value="1"/>
</dbReference>
<keyword evidence="7" id="KW-0573">Peptidoglycan synthesis</keyword>
<dbReference type="InterPro" id="IPR050068">
    <property type="entry name" value="MurA_subfamily"/>
</dbReference>
<dbReference type="GO" id="GO:0019277">
    <property type="term" value="P:UDP-N-acetylgalactosamine biosynthetic process"/>
    <property type="evidence" value="ECO:0007669"/>
    <property type="project" value="InterPro"/>
</dbReference>
<evidence type="ECO:0000256" key="7">
    <source>
        <dbReference type="ARBA" id="ARBA00022984"/>
    </source>
</evidence>
<dbReference type="InterPro" id="IPR013792">
    <property type="entry name" value="RNA3'P_cycl/enolpyr_Trfase_a/b"/>
</dbReference>
<evidence type="ECO:0000256" key="5">
    <source>
        <dbReference type="ARBA" id="ARBA00022679"/>
    </source>
</evidence>
<dbReference type="InterPro" id="IPR036968">
    <property type="entry name" value="Enolpyruvate_Tfrase_sf"/>
</dbReference>
<dbReference type="GO" id="GO:0051301">
    <property type="term" value="P:cell division"/>
    <property type="evidence" value="ECO:0007669"/>
    <property type="project" value="UniProtKB-KW"/>
</dbReference>
<keyword evidence="9" id="KW-0961">Cell wall biogenesis/degradation</keyword>
<keyword evidence="6" id="KW-0133">Cell shape</keyword>
<dbReference type="GO" id="GO:0009252">
    <property type="term" value="P:peptidoglycan biosynthetic process"/>
    <property type="evidence" value="ECO:0007669"/>
    <property type="project" value="UniProtKB-KW"/>
</dbReference>
<evidence type="ECO:0000256" key="13">
    <source>
        <dbReference type="ARBA" id="ARBA00042443"/>
    </source>
</evidence>
<proteinExistence type="inferred from homology"/>
<comment type="subcellular location">
    <subcellularLocation>
        <location evidence="1">Cytoplasm</location>
    </subcellularLocation>
</comment>
<dbReference type="NCBIfam" id="TIGR01072">
    <property type="entry name" value="murA"/>
    <property type="match status" value="1"/>
</dbReference>
<dbReference type="SUPFAM" id="SSF55205">
    <property type="entry name" value="EPT/RTPC-like"/>
    <property type="match status" value="1"/>
</dbReference>
<evidence type="ECO:0000256" key="2">
    <source>
        <dbReference type="ARBA" id="ARBA00004752"/>
    </source>
</evidence>